<dbReference type="NCBIfam" id="NF001484">
    <property type="entry name" value="PRK00331.1"/>
    <property type="match status" value="1"/>
</dbReference>
<dbReference type="InterPro" id="IPR001347">
    <property type="entry name" value="SIS_dom"/>
</dbReference>
<dbReference type="InterPro" id="IPR047084">
    <property type="entry name" value="GFAT_N"/>
</dbReference>
<comment type="catalytic activity">
    <reaction evidence="1 8">
        <text>D-fructose 6-phosphate + L-glutamine = D-glucosamine 6-phosphate + L-glutamate</text>
        <dbReference type="Rhea" id="RHEA:13237"/>
        <dbReference type="ChEBI" id="CHEBI:29985"/>
        <dbReference type="ChEBI" id="CHEBI:58359"/>
        <dbReference type="ChEBI" id="CHEBI:58725"/>
        <dbReference type="ChEBI" id="CHEBI:61527"/>
        <dbReference type="EC" id="2.6.1.16"/>
    </reaction>
</comment>
<evidence type="ECO:0000256" key="3">
    <source>
        <dbReference type="ARBA" id="ARBA00016090"/>
    </source>
</evidence>
<dbReference type="PROSITE" id="PS51464">
    <property type="entry name" value="SIS"/>
    <property type="match status" value="2"/>
</dbReference>
<dbReference type="NCBIfam" id="TIGR01135">
    <property type="entry name" value="glmS"/>
    <property type="match status" value="1"/>
</dbReference>
<dbReference type="HAMAP" id="MF_00164">
    <property type="entry name" value="GlmS"/>
    <property type="match status" value="1"/>
</dbReference>
<evidence type="ECO:0000259" key="9">
    <source>
        <dbReference type="PROSITE" id="PS51278"/>
    </source>
</evidence>
<evidence type="ECO:0000256" key="7">
    <source>
        <dbReference type="ARBA" id="ARBA00022962"/>
    </source>
</evidence>
<feature type="domain" description="SIS" evidence="10">
    <location>
        <begin position="286"/>
        <end position="425"/>
    </location>
</feature>
<organism evidence="11 12">
    <name type="scientific">Paenibacillus alginolyticus</name>
    <dbReference type="NCBI Taxonomy" id="59839"/>
    <lineage>
        <taxon>Bacteria</taxon>
        <taxon>Bacillati</taxon>
        <taxon>Bacillota</taxon>
        <taxon>Bacilli</taxon>
        <taxon>Bacillales</taxon>
        <taxon>Paenibacillaceae</taxon>
        <taxon>Paenibacillus</taxon>
    </lineage>
</organism>
<dbReference type="Gene3D" id="3.40.50.10490">
    <property type="entry name" value="Glucose-6-phosphate isomerase like protein, domain 1"/>
    <property type="match status" value="2"/>
</dbReference>
<feature type="initiator methionine" description="Removed" evidence="8">
    <location>
        <position position="1"/>
    </location>
</feature>
<dbReference type="CDD" id="cd05009">
    <property type="entry name" value="SIS_GlmS_GlmD_2"/>
    <property type="match status" value="1"/>
</dbReference>
<keyword evidence="4 8" id="KW-0032">Aminotransferase</keyword>
<comment type="caution">
    <text evidence="11">The sequence shown here is derived from an EMBL/GenBank/DDBJ whole genome shotgun (WGS) entry which is preliminary data.</text>
</comment>
<evidence type="ECO:0000256" key="4">
    <source>
        <dbReference type="ARBA" id="ARBA00022576"/>
    </source>
</evidence>
<comment type="subcellular location">
    <subcellularLocation>
        <location evidence="8">Cytoplasm</location>
    </subcellularLocation>
</comment>
<name>A0ABT4GIW0_9BACL</name>
<feature type="domain" description="Glutamine amidotransferase type-2" evidence="9">
    <location>
        <begin position="2"/>
        <end position="217"/>
    </location>
</feature>
<dbReference type="Proteomes" id="UP001527099">
    <property type="component" value="Unassembled WGS sequence"/>
</dbReference>
<keyword evidence="7" id="KW-0315">Glutamine amidotransferase</keyword>
<reference evidence="11 12" key="1">
    <citation type="submission" date="2022-05" db="EMBL/GenBank/DDBJ databases">
        <title>Genome Sequencing of Bee-Associated Microbes.</title>
        <authorList>
            <person name="Dunlap C."/>
        </authorList>
    </citation>
    <scope>NUCLEOTIDE SEQUENCE [LARGE SCALE GENOMIC DNA]</scope>
    <source>
        <strain evidence="11 12">NRRL B-14421</strain>
    </source>
</reference>
<keyword evidence="8" id="KW-0963">Cytoplasm</keyword>
<evidence type="ECO:0000256" key="6">
    <source>
        <dbReference type="ARBA" id="ARBA00022737"/>
    </source>
</evidence>
<dbReference type="RefSeq" id="WP_268617296.1">
    <property type="nucleotide sequence ID" value="NZ_JAMDMX010000090.1"/>
</dbReference>
<feature type="active site" description="For Fru-6P isomerization activity" evidence="8">
    <location>
        <position position="604"/>
    </location>
</feature>
<evidence type="ECO:0000259" key="10">
    <source>
        <dbReference type="PROSITE" id="PS51464"/>
    </source>
</evidence>
<dbReference type="PROSITE" id="PS51278">
    <property type="entry name" value="GATASE_TYPE_2"/>
    <property type="match status" value="1"/>
</dbReference>
<dbReference type="GO" id="GO:0004360">
    <property type="term" value="F:glutamine-fructose-6-phosphate transaminase (isomerizing) activity"/>
    <property type="evidence" value="ECO:0007669"/>
    <property type="project" value="UniProtKB-EC"/>
</dbReference>
<evidence type="ECO:0000256" key="2">
    <source>
        <dbReference type="ARBA" id="ARBA00012916"/>
    </source>
</evidence>
<dbReference type="CDD" id="cd00714">
    <property type="entry name" value="GFAT"/>
    <property type="match status" value="1"/>
</dbReference>
<dbReference type="InterPro" id="IPR017932">
    <property type="entry name" value="GATase_2_dom"/>
</dbReference>
<accession>A0ABT4GIW0</accession>
<dbReference type="PANTHER" id="PTHR10937:SF0">
    <property type="entry name" value="GLUTAMINE--FRUCTOSE-6-PHOSPHATE TRANSAMINASE (ISOMERIZING)"/>
    <property type="match status" value="1"/>
</dbReference>
<dbReference type="InterPro" id="IPR035490">
    <property type="entry name" value="GlmS/FrlB_SIS"/>
</dbReference>
<proteinExistence type="inferred from homology"/>
<dbReference type="SUPFAM" id="SSF56235">
    <property type="entry name" value="N-terminal nucleophile aminohydrolases (Ntn hydrolases)"/>
    <property type="match status" value="1"/>
</dbReference>
<keyword evidence="12" id="KW-1185">Reference proteome</keyword>
<sequence>MCGIVGYIGKRNSQEILLEGLKKLEYRGYDSAGVAVYTADGLQIKKAKGRIANLESKLDETPLNGSVGIGHTRWATHGKPSDVNSHPHTDNSMKFSVVHNGIIENYISLKEELTAKGHKFVSETDTEVISHLIADLYEGDILKAVQKAVKHMTGAFALGVLTEYEPDRLVAVRQASPLIIGIGEGENFIGSDIPAILEYTRNVFILNDGEMALLTRDGVELMTLEGNFISREMFHVDWDIVTAEKAGFDHFMLKEIYDQPKAYRDTMGSRISPDGLGVTLNELTITPEAIRNINRVHIVACGTAYHAGMVGKYVIEKLARIPVETDVASEYRYRSPIITKDTLVIVVSQSGETADTLAALREAKRCGAHVMAITNVVGSSVAREADDVITTWAGLEIAVASTKGYTSQLIAFYLLGLHLAQTLETQTSDEIKEAVKALKELPAQVEEILAQAEAIKVVAEELAKHDNLFFIGRGLDYAVAMEGSLKLKEISYIHSEAYAAGELKHGTLALIEDGVPVIALATQHELLEKTVSNIKEVKARGANVLGIAVEGELELQKSVDSTFVIPKTLDVLSPALAVIPLQLLSYYASLARGNDVDKPRNLAKSVTVE</sequence>
<dbReference type="CDD" id="cd05008">
    <property type="entry name" value="SIS_GlmS_GlmD_1"/>
    <property type="match status" value="1"/>
</dbReference>
<evidence type="ECO:0000256" key="5">
    <source>
        <dbReference type="ARBA" id="ARBA00022679"/>
    </source>
</evidence>
<evidence type="ECO:0000313" key="12">
    <source>
        <dbReference type="Proteomes" id="UP001527099"/>
    </source>
</evidence>
<dbReference type="InterPro" id="IPR046348">
    <property type="entry name" value="SIS_dom_sf"/>
</dbReference>
<protein>
    <recommendedName>
        <fullName evidence="3 8">Glutamine--fructose-6-phosphate aminotransferase [isomerizing]</fullName>
        <ecNumber evidence="2 8">2.6.1.16</ecNumber>
    </recommendedName>
    <alternativeName>
        <fullName evidence="8">D-fructose-6-phosphate amidotransferase</fullName>
    </alternativeName>
    <alternativeName>
        <fullName evidence="8">GFAT</fullName>
    </alternativeName>
    <alternativeName>
        <fullName evidence="8">Glucosamine-6-phosphate synthase</fullName>
    </alternativeName>
    <alternativeName>
        <fullName evidence="8">Hexosephosphate aminotransferase</fullName>
    </alternativeName>
    <alternativeName>
        <fullName evidence="8">L-glutamine--D-fructose-6-phosphate amidotransferase</fullName>
    </alternativeName>
</protein>
<evidence type="ECO:0000256" key="1">
    <source>
        <dbReference type="ARBA" id="ARBA00001031"/>
    </source>
</evidence>
<evidence type="ECO:0000256" key="8">
    <source>
        <dbReference type="HAMAP-Rule" id="MF_00164"/>
    </source>
</evidence>
<gene>
    <name evidence="8 11" type="primary">glmS</name>
    <name evidence="11" type="ORF">M5X19_25045</name>
</gene>
<feature type="active site" description="Nucleophile; for GATase activity" evidence="8">
    <location>
        <position position="2"/>
    </location>
</feature>
<evidence type="ECO:0000313" key="11">
    <source>
        <dbReference type="EMBL" id="MCY9696139.1"/>
    </source>
</evidence>
<dbReference type="InterPro" id="IPR035466">
    <property type="entry name" value="GlmS/AgaS_SIS"/>
</dbReference>
<dbReference type="Pfam" id="PF13522">
    <property type="entry name" value="GATase_6"/>
    <property type="match status" value="1"/>
</dbReference>
<dbReference type="Gene3D" id="3.60.20.10">
    <property type="entry name" value="Glutamine Phosphoribosylpyrophosphate, subunit 1, domain 1"/>
    <property type="match status" value="1"/>
</dbReference>
<dbReference type="Pfam" id="PF01380">
    <property type="entry name" value="SIS"/>
    <property type="match status" value="2"/>
</dbReference>
<dbReference type="SUPFAM" id="SSF53697">
    <property type="entry name" value="SIS domain"/>
    <property type="match status" value="1"/>
</dbReference>
<comment type="subunit">
    <text evidence="8">Homodimer.</text>
</comment>
<dbReference type="EC" id="2.6.1.16" evidence="2 8"/>
<feature type="domain" description="SIS" evidence="10">
    <location>
        <begin position="458"/>
        <end position="599"/>
    </location>
</feature>
<dbReference type="EMBL" id="JAMDMX010000090">
    <property type="protein sequence ID" value="MCY9696139.1"/>
    <property type="molecule type" value="Genomic_DNA"/>
</dbReference>
<keyword evidence="5 8" id="KW-0808">Transferase</keyword>
<dbReference type="InterPro" id="IPR029055">
    <property type="entry name" value="Ntn_hydrolases_N"/>
</dbReference>
<comment type="function">
    <text evidence="8">Catalyzes the first step in hexosamine metabolism, converting fructose-6P into glucosamine-6P using glutamine as a nitrogen source.</text>
</comment>
<keyword evidence="6" id="KW-0677">Repeat</keyword>
<dbReference type="PANTHER" id="PTHR10937">
    <property type="entry name" value="GLUCOSAMINE--FRUCTOSE-6-PHOSPHATE AMINOTRANSFERASE, ISOMERIZING"/>
    <property type="match status" value="1"/>
</dbReference>
<dbReference type="InterPro" id="IPR005855">
    <property type="entry name" value="GFAT"/>
</dbReference>